<keyword evidence="2" id="KW-1185">Reference proteome</keyword>
<organism evidence="1 2">
    <name type="scientific">Achromobacter aegrifaciens</name>
    <dbReference type="NCBI Taxonomy" id="1287736"/>
    <lineage>
        <taxon>Bacteria</taxon>
        <taxon>Pseudomonadati</taxon>
        <taxon>Pseudomonadota</taxon>
        <taxon>Betaproteobacteria</taxon>
        <taxon>Burkholderiales</taxon>
        <taxon>Alcaligenaceae</taxon>
        <taxon>Achromobacter</taxon>
    </lineage>
</organism>
<dbReference type="SUPFAM" id="SSF53850">
    <property type="entry name" value="Periplasmic binding protein-like II"/>
    <property type="match status" value="1"/>
</dbReference>
<dbReference type="EMBL" id="JAVKVN010000011">
    <property type="protein sequence ID" value="MDR7948386.1"/>
    <property type="molecule type" value="Genomic_DNA"/>
</dbReference>
<evidence type="ECO:0000313" key="2">
    <source>
        <dbReference type="Proteomes" id="UP001264156"/>
    </source>
</evidence>
<accession>A0ABU2DJS4</accession>
<evidence type="ECO:0000313" key="1">
    <source>
        <dbReference type="EMBL" id="MDR7948386.1"/>
    </source>
</evidence>
<dbReference type="RefSeq" id="WP_310535590.1">
    <property type="nucleotide sequence ID" value="NZ_JAVKVN010000011.1"/>
</dbReference>
<dbReference type="Gene3D" id="3.40.190.10">
    <property type="entry name" value="Periplasmic binding protein-like II"/>
    <property type="match status" value="2"/>
</dbReference>
<name>A0ABU2DJS4_ACHAE</name>
<dbReference type="Proteomes" id="UP001264156">
    <property type="component" value="Unassembled WGS sequence"/>
</dbReference>
<reference evidence="2" key="1">
    <citation type="submission" date="2023-07" db="EMBL/GenBank/DDBJ databases">
        <title>Glyphosate-induced phosphonatase operons in soil bacteria of genus Achromobacter.</title>
        <authorList>
            <person name="Epiktetov D.O."/>
            <person name="Sviridov A.V."/>
            <person name="Tarlachkov S.V."/>
            <person name="Shushkova T.V."/>
            <person name="Toropygin I.Y."/>
            <person name="Leontievsky A."/>
        </authorList>
    </citation>
    <scope>NUCLEOTIDE SEQUENCE [LARGE SCALE GENOMIC DNA]</scope>
    <source>
        <strain evidence="2">Kg 16</strain>
    </source>
</reference>
<proteinExistence type="predicted"/>
<protein>
    <submittedName>
        <fullName evidence="1">Uncharacterized protein</fullName>
    </submittedName>
</protein>
<comment type="caution">
    <text evidence="1">The sequence shown here is derived from an EMBL/GenBank/DDBJ whole genome shotgun (WGS) entry which is preliminary data.</text>
</comment>
<gene>
    <name evidence="1" type="ORF">RIU57_24920</name>
</gene>
<sequence length="54" mass="5747">MFNFKRDRIDVALRHGLGHYPGLSAFRLMPSVLLPVASPATLAQGLPSSGPNTA</sequence>